<protein>
    <recommendedName>
        <fullName evidence="2">BTB domain-containing protein</fullName>
    </recommendedName>
</protein>
<dbReference type="InterPro" id="IPR000210">
    <property type="entry name" value="BTB/POZ_dom"/>
</dbReference>
<dbReference type="Gene3D" id="3.30.710.10">
    <property type="entry name" value="Potassium Channel Kv1.1, Chain A"/>
    <property type="match status" value="1"/>
</dbReference>
<evidence type="ECO:0000256" key="1">
    <source>
        <dbReference type="SAM" id="MobiDB-lite"/>
    </source>
</evidence>
<dbReference type="SUPFAM" id="SSF54695">
    <property type="entry name" value="POZ domain"/>
    <property type="match status" value="1"/>
</dbReference>
<dbReference type="InParanoid" id="A0A0H2R269"/>
<dbReference type="Proteomes" id="UP000053477">
    <property type="component" value="Unassembled WGS sequence"/>
</dbReference>
<dbReference type="EMBL" id="KQ086313">
    <property type="protein sequence ID" value="KLO05407.1"/>
    <property type="molecule type" value="Genomic_DNA"/>
</dbReference>
<reference evidence="3 4" key="1">
    <citation type="submission" date="2015-04" db="EMBL/GenBank/DDBJ databases">
        <title>Complete genome sequence of Schizopora paradoxa KUC8140, a cosmopolitan wood degrader in East Asia.</title>
        <authorList>
            <consortium name="DOE Joint Genome Institute"/>
            <person name="Min B."/>
            <person name="Park H."/>
            <person name="Jang Y."/>
            <person name="Kim J.-J."/>
            <person name="Kim K.H."/>
            <person name="Pangilinan J."/>
            <person name="Lipzen A."/>
            <person name="Riley R."/>
            <person name="Grigoriev I.V."/>
            <person name="Spatafora J.W."/>
            <person name="Choi I.-G."/>
        </authorList>
    </citation>
    <scope>NUCLEOTIDE SEQUENCE [LARGE SCALE GENOMIC DNA]</scope>
    <source>
        <strain evidence="3 4">KUC8140</strain>
    </source>
</reference>
<evidence type="ECO:0000313" key="3">
    <source>
        <dbReference type="EMBL" id="KLO05407.1"/>
    </source>
</evidence>
<dbReference type="AlphaFoldDB" id="A0A0H2R269"/>
<feature type="domain" description="BTB" evidence="2">
    <location>
        <begin position="41"/>
        <end position="149"/>
    </location>
</feature>
<evidence type="ECO:0000259" key="2">
    <source>
        <dbReference type="SMART" id="SM00225"/>
    </source>
</evidence>
<accession>A0A0H2R269</accession>
<evidence type="ECO:0000313" key="4">
    <source>
        <dbReference type="Proteomes" id="UP000053477"/>
    </source>
</evidence>
<dbReference type="OrthoDB" id="3027208at2759"/>
<organism evidence="3 4">
    <name type="scientific">Schizopora paradoxa</name>
    <dbReference type="NCBI Taxonomy" id="27342"/>
    <lineage>
        <taxon>Eukaryota</taxon>
        <taxon>Fungi</taxon>
        <taxon>Dikarya</taxon>
        <taxon>Basidiomycota</taxon>
        <taxon>Agaricomycotina</taxon>
        <taxon>Agaricomycetes</taxon>
        <taxon>Hymenochaetales</taxon>
        <taxon>Schizoporaceae</taxon>
        <taxon>Schizopora</taxon>
    </lineage>
</organism>
<dbReference type="STRING" id="27342.A0A0H2R269"/>
<proteinExistence type="predicted"/>
<gene>
    <name evidence="3" type="ORF">SCHPADRAFT_1002922</name>
</gene>
<sequence>MPPKRPRLSESSLREDGGEFQETTTAGIGPQPHEELWFSDGSVVLATNVHLYRVHKSMLARYSKVLSDMFEFPTGDANMESWEGIPIVRMVGDNDKEVLLLLKALYGMNLRDALREMPLPQVTSLLSISSKYDFQDVRSDVVQHLESLFPSTLEKYLASRIHEQALVSRQLFDLFAVAVRCEALLILPSLCYLCARIPLEETVLLLRDLPIGYMERYLLCRDQLCGISQLIIKRSLRATGTRCGHSGCVDGFRALSVAQYPDHAPRFIFILDIPEHGILDGVELEDKDICAGCAEKYLKMLNKMKNGVWDLLPRTLLQKTWKNLGRSEP</sequence>
<keyword evidence="4" id="KW-1185">Reference proteome</keyword>
<dbReference type="InterPro" id="IPR011333">
    <property type="entry name" value="SKP1/BTB/POZ_sf"/>
</dbReference>
<feature type="region of interest" description="Disordered" evidence="1">
    <location>
        <begin position="1"/>
        <end position="30"/>
    </location>
</feature>
<name>A0A0H2R269_9AGAM</name>
<dbReference type="SMART" id="SM00225">
    <property type="entry name" value="BTB"/>
    <property type="match status" value="1"/>
</dbReference>